<evidence type="ECO:0000313" key="2">
    <source>
        <dbReference type="Proteomes" id="UP000662703"/>
    </source>
</evidence>
<sequence length="105" mass="11043">MADSVLYIVHGAAGRNGRWREAVEMALTGAAFAVPTRVWLGPEAVAALARRHDGGALLDELTGFGVGCVADRAHRPAGAPAAIQWLDDDALNALREQSARIIVLS</sequence>
<protein>
    <recommendedName>
        <fullName evidence="3">DsrE family protein</fullName>
    </recommendedName>
</protein>
<organism evidence="1 2">
    <name type="scientific">Alloalcanivorax profundimaris</name>
    <dbReference type="NCBI Taxonomy" id="2735259"/>
    <lineage>
        <taxon>Bacteria</taxon>
        <taxon>Pseudomonadati</taxon>
        <taxon>Pseudomonadota</taxon>
        <taxon>Gammaproteobacteria</taxon>
        <taxon>Oceanospirillales</taxon>
        <taxon>Alcanivoracaceae</taxon>
        <taxon>Alloalcanivorax</taxon>
    </lineage>
</organism>
<proteinExistence type="predicted"/>
<dbReference type="RefSeq" id="WP_194864234.1">
    <property type="nucleotide sequence ID" value="NZ_ARXX01000007.1"/>
</dbReference>
<gene>
    <name evidence="1" type="ORF">Y5W_00761</name>
</gene>
<name>A0ABS0AMV2_9GAMM</name>
<accession>A0ABS0AMV2</accession>
<evidence type="ECO:0000313" key="1">
    <source>
        <dbReference type="EMBL" id="MBF5055467.1"/>
    </source>
</evidence>
<keyword evidence="2" id="KW-1185">Reference proteome</keyword>
<comment type="caution">
    <text evidence="1">The sequence shown here is derived from an EMBL/GenBank/DDBJ whole genome shotgun (WGS) entry which is preliminary data.</text>
</comment>
<reference evidence="1 2" key="1">
    <citation type="submission" date="2012-09" db="EMBL/GenBank/DDBJ databases">
        <title>Genome Sequence of alkane-degrading Bacterium Alcanivorax sp. 521-1.</title>
        <authorList>
            <person name="Lai Q."/>
            <person name="Shao Z."/>
        </authorList>
    </citation>
    <scope>NUCLEOTIDE SEQUENCE [LARGE SCALE GENOMIC DNA]</scope>
    <source>
        <strain evidence="1 2">521-1</strain>
    </source>
</reference>
<evidence type="ECO:0008006" key="3">
    <source>
        <dbReference type="Google" id="ProtNLM"/>
    </source>
</evidence>
<dbReference type="Proteomes" id="UP000662703">
    <property type="component" value="Unassembled WGS sequence"/>
</dbReference>
<dbReference type="EMBL" id="ARXX01000007">
    <property type="protein sequence ID" value="MBF5055467.1"/>
    <property type="molecule type" value="Genomic_DNA"/>
</dbReference>